<evidence type="ECO:0000256" key="1">
    <source>
        <dbReference type="SAM" id="Coils"/>
    </source>
</evidence>
<sequence>MMSSETIELLKSLASAIVGSGLTLAVIAKFGQGWFFKKIDSKYASELAEKNNQLMGQLESKKNELNKQLQIEVTHIKSELDVLGSQQSKFLDMKVTSILTLNQQHYLAVKEIKALTDITHMWVEEAALYFKVQIDERNNEGLSDYSVYRKMHQQRWNKFDTAANAAFNKYAECLALNMTILPQSLVSEEMQLVDLCKTVLSGASMNFSRAMNFSEYIVNPEDCDGTEEEFMMELNNEHAKAIAHKQYIDQLSDDLFSKSQRSRVLIDSLLSHRSDG</sequence>
<keyword evidence="1" id="KW-0175">Coiled coil</keyword>
<comment type="caution">
    <text evidence="2">The sequence shown here is derived from an EMBL/GenBank/DDBJ whole genome shotgun (WGS) entry which is preliminary data.</text>
</comment>
<name>A0A9X4FH06_9VIBR</name>
<evidence type="ECO:0000313" key="3">
    <source>
        <dbReference type="Proteomes" id="UP001140978"/>
    </source>
</evidence>
<dbReference type="EMBL" id="JAKNAX010000104">
    <property type="protein sequence ID" value="MDE1348307.1"/>
    <property type="molecule type" value="Genomic_DNA"/>
</dbReference>
<gene>
    <name evidence="2" type="ORF">L9X51_18200</name>
</gene>
<reference evidence="2" key="1">
    <citation type="submission" date="2022-02" db="EMBL/GenBank/DDBJ databases">
        <title>Emergence and expansion in Europe of a Vibrio aestuarianus clonal complex pathogenic for oysters.</title>
        <authorList>
            <person name="Mesnil A."/>
            <person name="Travers M.-A."/>
        </authorList>
    </citation>
    <scope>NUCLEOTIDE SEQUENCE</scope>
    <source>
        <strain evidence="2">19_064_15T1</strain>
    </source>
</reference>
<organism evidence="2 3">
    <name type="scientific">Vibrio aestuarianus</name>
    <dbReference type="NCBI Taxonomy" id="28171"/>
    <lineage>
        <taxon>Bacteria</taxon>
        <taxon>Pseudomonadati</taxon>
        <taxon>Pseudomonadota</taxon>
        <taxon>Gammaproteobacteria</taxon>
        <taxon>Vibrionales</taxon>
        <taxon>Vibrionaceae</taxon>
        <taxon>Vibrio</taxon>
    </lineage>
</organism>
<accession>A0A9X4FH06</accession>
<feature type="coiled-coil region" evidence="1">
    <location>
        <begin position="44"/>
        <end position="71"/>
    </location>
</feature>
<dbReference type="Proteomes" id="UP001140978">
    <property type="component" value="Unassembled WGS sequence"/>
</dbReference>
<dbReference type="AlphaFoldDB" id="A0A9X4FH06"/>
<proteinExistence type="predicted"/>
<evidence type="ECO:0000313" key="2">
    <source>
        <dbReference type="EMBL" id="MDE1348307.1"/>
    </source>
</evidence>
<protein>
    <submittedName>
        <fullName evidence="2">Uncharacterized protein</fullName>
    </submittedName>
</protein>